<evidence type="ECO:0000256" key="2">
    <source>
        <dbReference type="ARBA" id="ARBA00023315"/>
    </source>
</evidence>
<evidence type="ECO:0000313" key="5">
    <source>
        <dbReference type="Proteomes" id="UP000187465"/>
    </source>
</evidence>
<gene>
    <name evidence="4" type="ORF">BJP51_23135</name>
</gene>
<dbReference type="SUPFAM" id="SSF55729">
    <property type="entry name" value="Acyl-CoA N-acyltransferases (Nat)"/>
    <property type="match status" value="1"/>
</dbReference>
<evidence type="ECO:0000313" key="4">
    <source>
        <dbReference type="EMBL" id="OMD29225.1"/>
    </source>
</evidence>
<proteinExistence type="predicted"/>
<sequence length="151" mass="17190">MEIRIDNLTGTEIIALISEHLQSMFEQSPPESVHALNLDKLKTPEITFWSAWEQGELLGCGALKDMGSHHGEIKSMRTSTKHLRKGIASKMLAHIIKEAKQQGYRRLSLETGSTEGFEAARKLYEQYGFEYCSPFADYIEDPYSVFMTKEL</sequence>
<dbReference type="PANTHER" id="PTHR43877">
    <property type="entry name" value="AMINOALKYLPHOSPHONATE N-ACETYLTRANSFERASE-RELATED-RELATED"/>
    <property type="match status" value="1"/>
</dbReference>
<dbReference type="Pfam" id="PF00583">
    <property type="entry name" value="Acetyltransf_1"/>
    <property type="match status" value="1"/>
</dbReference>
<organism evidence="4 5">
    <name type="scientific">Paenibacillus odorifer</name>
    <dbReference type="NCBI Taxonomy" id="189426"/>
    <lineage>
        <taxon>Bacteria</taxon>
        <taxon>Bacillati</taxon>
        <taxon>Bacillota</taxon>
        <taxon>Bacilli</taxon>
        <taxon>Bacillales</taxon>
        <taxon>Paenibacillaceae</taxon>
        <taxon>Paenibacillus</taxon>
    </lineage>
</organism>
<dbReference type="RefSeq" id="WP_076179368.1">
    <property type="nucleotide sequence ID" value="NZ_DALZAY010000007.1"/>
</dbReference>
<dbReference type="AlphaFoldDB" id="A0A1R0X4W1"/>
<dbReference type="InterPro" id="IPR050832">
    <property type="entry name" value="Bact_Acetyltransf"/>
</dbReference>
<dbReference type="PROSITE" id="PS51186">
    <property type="entry name" value="GNAT"/>
    <property type="match status" value="1"/>
</dbReference>
<feature type="domain" description="N-acetyltransferase" evidence="3">
    <location>
        <begin position="3"/>
        <end position="151"/>
    </location>
</feature>
<name>A0A1R0X4W1_9BACL</name>
<keyword evidence="1 4" id="KW-0808">Transferase</keyword>
<dbReference type="CDD" id="cd04301">
    <property type="entry name" value="NAT_SF"/>
    <property type="match status" value="1"/>
</dbReference>
<reference evidence="4 5" key="1">
    <citation type="submission" date="2016-10" db="EMBL/GenBank/DDBJ databases">
        <title>Paenibacillus species isolates.</title>
        <authorList>
            <person name="Beno S.M."/>
        </authorList>
    </citation>
    <scope>NUCLEOTIDE SEQUENCE [LARGE SCALE GENOMIC DNA]</scope>
    <source>
        <strain evidence="4 5">FSL H7-0604</strain>
    </source>
</reference>
<keyword evidence="2" id="KW-0012">Acyltransferase</keyword>
<dbReference type="Gene3D" id="3.40.630.30">
    <property type="match status" value="1"/>
</dbReference>
<dbReference type="GO" id="GO:0016747">
    <property type="term" value="F:acyltransferase activity, transferring groups other than amino-acyl groups"/>
    <property type="evidence" value="ECO:0007669"/>
    <property type="project" value="InterPro"/>
</dbReference>
<evidence type="ECO:0000256" key="1">
    <source>
        <dbReference type="ARBA" id="ARBA00022679"/>
    </source>
</evidence>
<dbReference type="EMBL" id="MKQP01000031">
    <property type="protein sequence ID" value="OMD29225.1"/>
    <property type="molecule type" value="Genomic_DNA"/>
</dbReference>
<protein>
    <submittedName>
        <fullName evidence="4">GNAT family N-acetyltransferase</fullName>
    </submittedName>
</protein>
<evidence type="ECO:0000259" key="3">
    <source>
        <dbReference type="PROSITE" id="PS51186"/>
    </source>
</evidence>
<accession>A0A1R0X4W1</accession>
<dbReference type="Proteomes" id="UP000187465">
    <property type="component" value="Unassembled WGS sequence"/>
</dbReference>
<dbReference type="InterPro" id="IPR000182">
    <property type="entry name" value="GNAT_dom"/>
</dbReference>
<comment type="caution">
    <text evidence="4">The sequence shown here is derived from an EMBL/GenBank/DDBJ whole genome shotgun (WGS) entry which is preliminary data.</text>
</comment>
<dbReference type="InterPro" id="IPR016181">
    <property type="entry name" value="Acyl_CoA_acyltransferase"/>
</dbReference>
<dbReference type="PANTHER" id="PTHR43877:SF5">
    <property type="entry name" value="BLL8307 PROTEIN"/>
    <property type="match status" value="1"/>
</dbReference>